<evidence type="ECO:0000256" key="9">
    <source>
        <dbReference type="ARBA" id="ARBA00068695"/>
    </source>
</evidence>
<keyword evidence="3" id="KW-0597">Phosphoprotein</keyword>
<dbReference type="Proteomes" id="UP000576225">
    <property type="component" value="Unassembled WGS sequence"/>
</dbReference>
<evidence type="ECO:0000256" key="2">
    <source>
        <dbReference type="ARBA" id="ARBA00022450"/>
    </source>
</evidence>
<organism evidence="14 15">
    <name type="scientific">Victivallis vadensis</name>
    <dbReference type="NCBI Taxonomy" id="172901"/>
    <lineage>
        <taxon>Bacteria</taxon>
        <taxon>Pseudomonadati</taxon>
        <taxon>Lentisphaerota</taxon>
        <taxon>Lentisphaeria</taxon>
        <taxon>Victivallales</taxon>
        <taxon>Victivallaceae</taxon>
        <taxon>Victivallis</taxon>
    </lineage>
</organism>
<comment type="catalytic activity">
    <reaction evidence="11">
        <text>2-phenylacetate + ATP + CoA = phenylacetyl-CoA + AMP + diphosphate</text>
        <dbReference type="Rhea" id="RHEA:20956"/>
        <dbReference type="ChEBI" id="CHEBI:18401"/>
        <dbReference type="ChEBI" id="CHEBI:30616"/>
        <dbReference type="ChEBI" id="CHEBI:33019"/>
        <dbReference type="ChEBI" id="CHEBI:57287"/>
        <dbReference type="ChEBI" id="CHEBI:57390"/>
        <dbReference type="ChEBI" id="CHEBI:456215"/>
        <dbReference type="EC" id="6.2.1.30"/>
    </reaction>
</comment>
<dbReference type="GO" id="GO:0047475">
    <property type="term" value="F:phenylacetate-CoA ligase activity"/>
    <property type="evidence" value="ECO:0007669"/>
    <property type="project" value="UniProtKB-EC"/>
</dbReference>
<dbReference type="PANTHER" id="PTHR43439:SF2">
    <property type="entry name" value="ENZYME, PUTATIVE (JCVI)-RELATED"/>
    <property type="match status" value="1"/>
</dbReference>
<dbReference type="InterPro" id="IPR051414">
    <property type="entry name" value="Adenylate-forming_Reductase"/>
</dbReference>
<dbReference type="EC" id="6.2.1.30" evidence="8 11"/>
<dbReference type="PIRSF" id="PIRSF006444">
    <property type="entry name" value="PaaK"/>
    <property type="match status" value="1"/>
</dbReference>
<dbReference type="SUPFAM" id="SSF56801">
    <property type="entry name" value="Acetyl-CoA synthetase-like"/>
    <property type="match status" value="1"/>
</dbReference>
<gene>
    <name evidence="14" type="ORF">HF882_01590</name>
</gene>
<proteinExistence type="inferred from homology"/>
<keyword evidence="2" id="KW-0596">Phosphopantetheine</keyword>
<dbReference type="Pfam" id="PF14535">
    <property type="entry name" value="AMP-binding_C_2"/>
    <property type="match status" value="1"/>
</dbReference>
<dbReference type="GO" id="GO:0000166">
    <property type="term" value="F:nucleotide binding"/>
    <property type="evidence" value="ECO:0007669"/>
    <property type="project" value="UniProtKB-KW"/>
</dbReference>
<sequence>MSSQYLNDDLSALDYVQKDYLRGLQLERLRKMVQHAYDHVELFNSRMKERNLVPADVKSLGDIAKLPFMVKADLRDTYPFGLFAVPMSEVVRLHASSGTTGKPIVVGYTRSDLEVWMEVVKRAFASCGLTRDDVIQVSYGYGLFTGGLGAHYGAEALGATVVPTSGGNTQRQIMLMRDFGTTAVCCTPSYFNFMIEQALAQGIDMRDLPIKAGIFGAEPWTEEMRKRIEAASGIKAYDIYGLSEIIGPGVAIECGCQQGMHVFEDHFYPEIINPETGEVLPDGETGELVLTTLSKYAMPMIRYRTRDITKIIAEPCECGRTIRRIARISSRSDDMFIIRGVNVFPSQIETAILSVDGTMPHYNIILYTENGLDNIEVDVEINEELFSDKVRSMEALQHRLTSAIEGLIGLRVRVKLVALNTIQRSEGKARRVIDHRER</sequence>
<evidence type="ECO:0000313" key="14">
    <source>
        <dbReference type="EMBL" id="NMD85269.1"/>
    </source>
</evidence>
<feature type="domain" description="AMP-dependent ligase C-terminal" evidence="13">
    <location>
        <begin position="340"/>
        <end position="436"/>
    </location>
</feature>
<accession>A0A848AVM2</accession>
<evidence type="ECO:0000256" key="4">
    <source>
        <dbReference type="ARBA" id="ARBA00022598"/>
    </source>
</evidence>
<evidence type="ECO:0000256" key="5">
    <source>
        <dbReference type="ARBA" id="ARBA00022741"/>
    </source>
</evidence>
<evidence type="ECO:0000256" key="1">
    <source>
        <dbReference type="ARBA" id="ARBA00011245"/>
    </source>
</evidence>
<dbReference type="InterPro" id="IPR045851">
    <property type="entry name" value="AMP-bd_C_sf"/>
</dbReference>
<evidence type="ECO:0000259" key="13">
    <source>
        <dbReference type="Pfam" id="PF14535"/>
    </source>
</evidence>
<evidence type="ECO:0000256" key="3">
    <source>
        <dbReference type="ARBA" id="ARBA00022553"/>
    </source>
</evidence>
<dbReference type="FunFam" id="3.40.50.12780:FF:000016">
    <property type="entry name" value="Phenylacetate-coenzyme A ligase"/>
    <property type="match status" value="1"/>
</dbReference>
<reference evidence="14 15" key="1">
    <citation type="submission" date="2020-04" db="EMBL/GenBank/DDBJ databases">
        <authorList>
            <person name="Hitch T.C.A."/>
            <person name="Wylensek D."/>
            <person name="Clavel T."/>
        </authorList>
    </citation>
    <scope>NUCLEOTIDE SEQUENCE [LARGE SCALE GENOMIC DNA]</scope>
    <source>
        <strain evidence="14 15">COR2-253-APC-1A</strain>
    </source>
</reference>
<comment type="subunit">
    <text evidence="1">Monomer.</text>
</comment>
<dbReference type="EMBL" id="JABAEW010000002">
    <property type="protein sequence ID" value="NMD85269.1"/>
    <property type="molecule type" value="Genomic_DNA"/>
</dbReference>
<dbReference type="RefSeq" id="WP_168961330.1">
    <property type="nucleotide sequence ID" value="NZ_JABAEW010000002.1"/>
</dbReference>
<name>A0A848AVM2_9BACT</name>
<evidence type="ECO:0000313" key="15">
    <source>
        <dbReference type="Proteomes" id="UP000576225"/>
    </source>
</evidence>
<dbReference type="AlphaFoldDB" id="A0A848AVM2"/>
<dbReference type="UniPathway" id="UPA00930"/>
<dbReference type="Gene3D" id="3.30.300.30">
    <property type="match status" value="1"/>
</dbReference>
<dbReference type="InterPro" id="IPR000873">
    <property type="entry name" value="AMP-dep_synth/lig_dom"/>
</dbReference>
<comment type="pathway">
    <text evidence="6 11">Aromatic compound metabolism; phenylacetate degradation.</text>
</comment>
<keyword evidence="4 11" id="KW-0436">Ligase</keyword>
<dbReference type="Pfam" id="PF00501">
    <property type="entry name" value="AMP-binding"/>
    <property type="match status" value="1"/>
</dbReference>
<evidence type="ECO:0000256" key="8">
    <source>
        <dbReference type="ARBA" id="ARBA00066629"/>
    </source>
</evidence>
<comment type="caution">
    <text evidence="14">The sequence shown here is derived from an EMBL/GenBank/DDBJ whole genome shotgun (WGS) entry which is preliminary data.</text>
</comment>
<keyword evidence="5 11" id="KW-0547">Nucleotide-binding</keyword>
<evidence type="ECO:0000256" key="11">
    <source>
        <dbReference type="PIRNR" id="PIRNR006444"/>
    </source>
</evidence>
<evidence type="ECO:0000256" key="10">
    <source>
        <dbReference type="ARBA" id="ARBA00075111"/>
    </source>
</evidence>
<dbReference type="CDD" id="cd05913">
    <property type="entry name" value="PaaK"/>
    <property type="match status" value="1"/>
</dbReference>
<evidence type="ECO:0000256" key="6">
    <source>
        <dbReference type="ARBA" id="ARBA00060591"/>
    </source>
</evidence>
<dbReference type="InterPro" id="IPR011880">
    <property type="entry name" value="PA_CoA_ligase"/>
</dbReference>
<evidence type="ECO:0000256" key="7">
    <source>
        <dbReference type="ARBA" id="ARBA00061566"/>
    </source>
</evidence>
<feature type="domain" description="AMP-dependent synthetase/ligase" evidence="12">
    <location>
        <begin position="96"/>
        <end position="290"/>
    </location>
</feature>
<dbReference type="InterPro" id="IPR042099">
    <property type="entry name" value="ANL_N_sf"/>
</dbReference>
<protein>
    <recommendedName>
        <fullName evidence="9 11">Phenylacetate-coenzyme A ligase</fullName>
        <ecNumber evidence="8 11">6.2.1.30</ecNumber>
    </recommendedName>
    <alternativeName>
        <fullName evidence="10 11">Phenylacetyl-CoA ligase</fullName>
    </alternativeName>
</protein>
<evidence type="ECO:0000259" key="12">
    <source>
        <dbReference type="Pfam" id="PF00501"/>
    </source>
</evidence>
<dbReference type="PANTHER" id="PTHR43439">
    <property type="entry name" value="PHENYLACETATE-COENZYME A LIGASE"/>
    <property type="match status" value="1"/>
</dbReference>
<dbReference type="GO" id="GO:0010124">
    <property type="term" value="P:phenylacetate catabolic process"/>
    <property type="evidence" value="ECO:0007669"/>
    <property type="project" value="UniProtKB-UniRule"/>
</dbReference>
<dbReference type="InterPro" id="IPR028154">
    <property type="entry name" value="AMP-dep_Lig_C"/>
</dbReference>
<comment type="similarity">
    <text evidence="7 11">Belongs to the phenylacetyl-CoA ligase family.</text>
</comment>
<dbReference type="Gene3D" id="3.40.50.12780">
    <property type="entry name" value="N-terminal domain of ligase-like"/>
    <property type="match status" value="1"/>
</dbReference>
<comment type="function">
    <text evidence="11">Catalyzes the activation of phenylacetic acid (PA) to phenylacetyl-CoA (PA-CoA).</text>
</comment>